<evidence type="ECO:0000313" key="1">
    <source>
        <dbReference type="EMBL" id="KAL0948277.1"/>
    </source>
</evidence>
<comment type="caution">
    <text evidence="1">The sequence shown here is derived from an EMBL/GenBank/DDBJ whole genome shotgun (WGS) entry which is preliminary data.</text>
</comment>
<dbReference type="Proteomes" id="UP001556367">
    <property type="component" value="Unassembled WGS sequence"/>
</dbReference>
<proteinExistence type="predicted"/>
<name>A0ABR3IY49_9AGAR</name>
<keyword evidence="2" id="KW-1185">Reference proteome</keyword>
<reference evidence="2" key="1">
    <citation type="submission" date="2024-06" db="EMBL/GenBank/DDBJ databases">
        <title>Multi-omics analyses provide insights into the biosynthesis of the anticancer antibiotic pleurotin in Hohenbuehelia grisea.</title>
        <authorList>
            <person name="Weaver J.A."/>
            <person name="Alberti F."/>
        </authorList>
    </citation>
    <scope>NUCLEOTIDE SEQUENCE [LARGE SCALE GENOMIC DNA]</scope>
    <source>
        <strain evidence="2">T-177</strain>
    </source>
</reference>
<dbReference type="EMBL" id="JASNQZ010000014">
    <property type="protein sequence ID" value="KAL0948277.1"/>
    <property type="molecule type" value="Genomic_DNA"/>
</dbReference>
<sequence length="85" mass="9634">MTRLFWWQDLKALPSFHCADHLVFMYPRRLAGLHVRTSCTFLSGLRGTAITWNLRIYLIHAGTADATVNMGFETWMSTSLAASTV</sequence>
<accession>A0ABR3IY49</accession>
<protein>
    <submittedName>
        <fullName evidence="1">Uncharacterized protein</fullName>
    </submittedName>
</protein>
<gene>
    <name evidence="1" type="ORF">HGRIS_010871</name>
</gene>
<evidence type="ECO:0000313" key="2">
    <source>
        <dbReference type="Proteomes" id="UP001556367"/>
    </source>
</evidence>
<organism evidence="1 2">
    <name type="scientific">Hohenbuehelia grisea</name>
    <dbReference type="NCBI Taxonomy" id="104357"/>
    <lineage>
        <taxon>Eukaryota</taxon>
        <taxon>Fungi</taxon>
        <taxon>Dikarya</taxon>
        <taxon>Basidiomycota</taxon>
        <taxon>Agaricomycotina</taxon>
        <taxon>Agaricomycetes</taxon>
        <taxon>Agaricomycetidae</taxon>
        <taxon>Agaricales</taxon>
        <taxon>Pleurotineae</taxon>
        <taxon>Pleurotaceae</taxon>
        <taxon>Hohenbuehelia</taxon>
    </lineage>
</organism>